<dbReference type="PANTHER" id="PTHR21047">
    <property type="entry name" value="DTDP-6-DEOXY-D-GLUCOSE-3,5 EPIMERASE"/>
    <property type="match status" value="1"/>
</dbReference>
<proteinExistence type="inferred from homology"/>
<evidence type="ECO:0000256" key="1">
    <source>
        <dbReference type="RuleBase" id="RU364069"/>
    </source>
</evidence>
<keyword evidence="1 2" id="KW-0413">Isomerase</keyword>
<comment type="similarity">
    <text evidence="1">Belongs to the dTDP-4-dehydrorhamnose 3,5-epimerase family.</text>
</comment>
<name>A0ABW2UZ88_9BACL</name>
<gene>
    <name evidence="2" type="primary">rfbC</name>
    <name evidence="2" type="ORF">ACFQWB_04595</name>
</gene>
<sequence>MNVCPTGLPGVYVLEPRAAEDTRGFFMESFREQWFSDRGWPSRFVQDNHSLSVRPGTLRGLHYQLPPMAQAKLVRVISGAVYDVAVDMRRSSPFFGRWVGVELSAENKLQLWIPEGFAHGFCTLVPNTEVIYKVNAYYSPECDRGVAWNDPDLGIAWPVEAPVLSAKDAALPRLREAETFA</sequence>
<dbReference type="SUPFAM" id="SSF51182">
    <property type="entry name" value="RmlC-like cupins"/>
    <property type="match status" value="1"/>
</dbReference>
<dbReference type="CDD" id="cd00438">
    <property type="entry name" value="cupin_RmlC"/>
    <property type="match status" value="1"/>
</dbReference>
<accession>A0ABW2UZ88</accession>
<organism evidence="2 3">
    <name type="scientific">Paenibacillus thermoaerophilus</name>
    <dbReference type="NCBI Taxonomy" id="1215385"/>
    <lineage>
        <taxon>Bacteria</taxon>
        <taxon>Bacillati</taxon>
        <taxon>Bacillota</taxon>
        <taxon>Bacilli</taxon>
        <taxon>Bacillales</taxon>
        <taxon>Paenibacillaceae</taxon>
        <taxon>Paenibacillus</taxon>
    </lineage>
</organism>
<dbReference type="Gene3D" id="2.60.120.10">
    <property type="entry name" value="Jelly Rolls"/>
    <property type="match status" value="1"/>
</dbReference>
<dbReference type="Proteomes" id="UP001596528">
    <property type="component" value="Unassembled WGS sequence"/>
</dbReference>
<dbReference type="RefSeq" id="WP_246068087.1">
    <property type="nucleotide sequence ID" value="NZ_JBHTGQ010000010.1"/>
</dbReference>
<dbReference type="InterPro" id="IPR000888">
    <property type="entry name" value="RmlC-like"/>
</dbReference>
<dbReference type="NCBIfam" id="TIGR01221">
    <property type="entry name" value="rmlC"/>
    <property type="match status" value="1"/>
</dbReference>
<evidence type="ECO:0000313" key="3">
    <source>
        <dbReference type="Proteomes" id="UP001596528"/>
    </source>
</evidence>
<comment type="subunit">
    <text evidence="1">Homodimer.</text>
</comment>
<comment type="pathway">
    <text evidence="1">Carbohydrate biosynthesis; dTDP-L-rhamnose biosynthesis.</text>
</comment>
<keyword evidence="3" id="KW-1185">Reference proteome</keyword>
<comment type="function">
    <text evidence="1">Catalyzes the epimerization of the C3' and C5'positions of dTDP-6-deoxy-D-xylo-4-hexulose, forming dTDP-6-deoxy-L-lyxo-4-hexulose.</text>
</comment>
<comment type="catalytic activity">
    <reaction evidence="1">
        <text>dTDP-4-dehydro-6-deoxy-alpha-D-glucose = dTDP-4-dehydro-beta-L-rhamnose</text>
        <dbReference type="Rhea" id="RHEA:16969"/>
        <dbReference type="ChEBI" id="CHEBI:57649"/>
        <dbReference type="ChEBI" id="CHEBI:62830"/>
        <dbReference type="EC" id="5.1.3.13"/>
    </reaction>
</comment>
<dbReference type="InterPro" id="IPR011051">
    <property type="entry name" value="RmlC_Cupin_sf"/>
</dbReference>
<protein>
    <recommendedName>
        <fullName evidence="1">dTDP-4-dehydrorhamnose 3,5-epimerase</fullName>
        <ecNumber evidence="1">5.1.3.13</ecNumber>
    </recommendedName>
    <alternativeName>
        <fullName evidence="1">Thymidine diphospho-4-keto-rhamnose 3,5-epimerase</fullName>
    </alternativeName>
</protein>
<dbReference type="Pfam" id="PF00908">
    <property type="entry name" value="dTDP_sugar_isom"/>
    <property type="match status" value="1"/>
</dbReference>
<dbReference type="GO" id="GO:0008830">
    <property type="term" value="F:dTDP-4-dehydrorhamnose 3,5-epimerase activity"/>
    <property type="evidence" value="ECO:0007669"/>
    <property type="project" value="UniProtKB-EC"/>
</dbReference>
<comment type="caution">
    <text evidence="2">The sequence shown here is derived from an EMBL/GenBank/DDBJ whole genome shotgun (WGS) entry which is preliminary data.</text>
</comment>
<dbReference type="PANTHER" id="PTHR21047:SF2">
    <property type="entry name" value="THYMIDINE DIPHOSPHO-4-KETO-RHAMNOSE 3,5-EPIMERASE"/>
    <property type="match status" value="1"/>
</dbReference>
<dbReference type="EC" id="5.1.3.13" evidence="1"/>
<dbReference type="InterPro" id="IPR014710">
    <property type="entry name" value="RmlC-like_jellyroll"/>
</dbReference>
<evidence type="ECO:0000313" key="2">
    <source>
        <dbReference type="EMBL" id="MFC7749221.1"/>
    </source>
</evidence>
<reference evidence="3" key="1">
    <citation type="journal article" date="2019" name="Int. J. Syst. Evol. Microbiol.">
        <title>The Global Catalogue of Microorganisms (GCM) 10K type strain sequencing project: providing services to taxonomists for standard genome sequencing and annotation.</title>
        <authorList>
            <consortium name="The Broad Institute Genomics Platform"/>
            <consortium name="The Broad Institute Genome Sequencing Center for Infectious Disease"/>
            <person name="Wu L."/>
            <person name="Ma J."/>
        </authorList>
    </citation>
    <scope>NUCLEOTIDE SEQUENCE [LARGE SCALE GENOMIC DNA]</scope>
    <source>
        <strain evidence="3">JCM 18657</strain>
    </source>
</reference>
<dbReference type="EMBL" id="JBHTGQ010000010">
    <property type="protein sequence ID" value="MFC7749221.1"/>
    <property type="molecule type" value="Genomic_DNA"/>
</dbReference>